<dbReference type="AlphaFoldDB" id="A0A6A6V4K7"/>
<dbReference type="PANTHER" id="PTHR47843">
    <property type="entry name" value="BTB DOMAIN-CONTAINING PROTEIN-RELATED"/>
    <property type="match status" value="1"/>
</dbReference>
<dbReference type="Pfam" id="PF00651">
    <property type="entry name" value="BTB"/>
    <property type="match status" value="1"/>
</dbReference>
<feature type="compositionally biased region" description="Acidic residues" evidence="1">
    <location>
        <begin position="184"/>
        <end position="205"/>
    </location>
</feature>
<dbReference type="Proteomes" id="UP000799440">
    <property type="component" value="Unassembled WGS sequence"/>
</dbReference>
<dbReference type="CDD" id="cd18186">
    <property type="entry name" value="BTB_POZ_ZBTB_KLHL-like"/>
    <property type="match status" value="1"/>
</dbReference>
<name>A0A6A6V4K7_9PLEO</name>
<organism evidence="3 4">
    <name type="scientific">Sporormia fimetaria CBS 119925</name>
    <dbReference type="NCBI Taxonomy" id="1340428"/>
    <lineage>
        <taxon>Eukaryota</taxon>
        <taxon>Fungi</taxon>
        <taxon>Dikarya</taxon>
        <taxon>Ascomycota</taxon>
        <taxon>Pezizomycotina</taxon>
        <taxon>Dothideomycetes</taxon>
        <taxon>Pleosporomycetidae</taxon>
        <taxon>Pleosporales</taxon>
        <taxon>Sporormiaceae</taxon>
        <taxon>Sporormia</taxon>
    </lineage>
</organism>
<dbReference type="OrthoDB" id="1022638at2759"/>
<dbReference type="Gene3D" id="3.30.710.10">
    <property type="entry name" value="Potassium Channel Kv1.1, Chain A"/>
    <property type="match status" value="1"/>
</dbReference>
<dbReference type="SUPFAM" id="SSF54695">
    <property type="entry name" value="POZ domain"/>
    <property type="match status" value="1"/>
</dbReference>
<feature type="region of interest" description="Disordered" evidence="1">
    <location>
        <begin position="183"/>
        <end position="257"/>
    </location>
</feature>
<keyword evidence="4" id="KW-1185">Reference proteome</keyword>
<dbReference type="PANTHER" id="PTHR47843:SF2">
    <property type="entry name" value="BTB DOMAIN-CONTAINING PROTEIN"/>
    <property type="match status" value="1"/>
</dbReference>
<sequence length="257" mass="29507">MPEVQEKQLHELLSRSMVDIYVGPNNTHWVLHEKLLCYHSPFFRKIFLSKSNTTHTYGLPEEEDATFRCLVGWLYSSTLPVPREEADLSVLFDLYLLSEKLSIPALSHDILQTVREWYKYSDSFPGLRRVQYIYANTEEGSAMRVFMVHSIARMMVLGKEMPLHWDKALKKNGQLAVDLIKAEQDEEEEEEEEEEGEHDSGEDTVVESPIEAKNPKLQKKGNEQKTDKMGDMVNGMGKMGLDAVPNQVSLDDYGTLH</sequence>
<evidence type="ECO:0000313" key="3">
    <source>
        <dbReference type="EMBL" id="KAF2744470.1"/>
    </source>
</evidence>
<reference evidence="3" key="1">
    <citation type="journal article" date="2020" name="Stud. Mycol.">
        <title>101 Dothideomycetes genomes: a test case for predicting lifestyles and emergence of pathogens.</title>
        <authorList>
            <person name="Haridas S."/>
            <person name="Albert R."/>
            <person name="Binder M."/>
            <person name="Bloem J."/>
            <person name="Labutti K."/>
            <person name="Salamov A."/>
            <person name="Andreopoulos B."/>
            <person name="Baker S."/>
            <person name="Barry K."/>
            <person name="Bills G."/>
            <person name="Bluhm B."/>
            <person name="Cannon C."/>
            <person name="Castanera R."/>
            <person name="Culley D."/>
            <person name="Daum C."/>
            <person name="Ezra D."/>
            <person name="Gonzalez J."/>
            <person name="Henrissat B."/>
            <person name="Kuo A."/>
            <person name="Liang C."/>
            <person name="Lipzen A."/>
            <person name="Lutzoni F."/>
            <person name="Magnuson J."/>
            <person name="Mondo S."/>
            <person name="Nolan M."/>
            <person name="Ohm R."/>
            <person name="Pangilinan J."/>
            <person name="Park H.-J."/>
            <person name="Ramirez L."/>
            <person name="Alfaro M."/>
            <person name="Sun H."/>
            <person name="Tritt A."/>
            <person name="Yoshinaga Y."/>
            <person name="Zwiers L.-H."/>
            <person name="Turgeon B."/>
            <person name="Goodwin S."/>
            <person name="Spatafora J."/>
            <person name="Crous P."/>
            <person name="Grigoriev I."/>
        </authorList>
    </citation>
    <scope>NUCLEOTIDE SEQUENCE</scope>
    <source>
        <strain evidence="3">CBS 119925</strain>
    </source>
</reference>
<dbReference type="InterPro" id="IPR011333">
    <property type="entry name" value="SKP1/BTB/POZ_sf"/>
</dbReference>
<feature type="domain" description="BTB" evidence="2">
    <location>
        <begin position="18"/>
        <end position="83"/>
    </location>
</feature>
<evidence type="ECO:0000256" key="1">
    <source>
        <dbReference type="SAM" id="MobiDB-lite"/>
    </source>
</evidence>
<accession>A0A6A6V4K7</accession>
<dbReference type="PROSITE" id="PS50097">
    <property type="entry name" value="BTB"/>
    <property type="match status" value="1"/>
</dbReference>
<protein>
    <recommendedName>
        <fullName evidence="2">BTB domain-containing protein</fullName>
    </recommendedName>
</protein>
<proteinExistence type="predicted"/>
<evidence type="ECO:0000313" key="4">
    <source>
        <dbReference type="Proteomes" id="UP000799440"/>
    </source>
</evidence>
<gene>
    <name evidence="3" type="ORF">M011DRAFT_166019</name>
</gene>
<evidence type="ECO:0000259" key="2">
    <source>
        <dbReference type="PROSITE" id="PS50097"/>
    </source>
</evidence>
<dbReference type="EMBL" id="MU006588">
    <property type="protein sequence ID" value="KAF2744470.1"/>
    <property type="molecule type" value="Genomic_DNA"/>
</dbReference>
<dbReference type="InterPro" id="IPR000210">
    <property type="entry name" value="BTB/POZ_dom"/>
</dbReference>
<feature type="compositionally biased region" description="Basic and acidic residues" evidence="1">
    <location>
        <begin position="220"/>
        <end position="230"/>
    </location>
</feature>